<evidence type="ECO:0000313" key="2">
    <source>
        <dbReference type="Proteomes" id="UP000258997"/>
    </source>
</evidence>
<keyword evidence="2" id="KW-1185">Reference proteome</keyword>
<sequence>MASEIEERLDPKLLAPLIYRYFYNGPVGGAAQRLARIIRNHAMGLPIMTFDEVFAEYLADRFGLDEDAIAAERAVFWKAMNGMGEPDPIDRFYRYAQAKELLDCVKVTLEKRRPQQLS</sequence>
<gene>
    <name evidence="1" type="ORF">CcrBL10_gp136</name>
</gene>
<evidence type="ECO:0000313" key="1">
    <source>
        <dbReference type="EMBL" id="AXQ68340.1"/>
    </source>
</evidence>
<proteinExistence type="predicted"/>
<reference evidence="1 2" key="1">
    <citation type="submission" date="2018-07" db="EMBL/GenBank/DDBJ databases">
        <title>Giant CbK-like Caulobacter bacteriophages have genetically divergent genomes.</title>
        <authorList>
            <person name="Wilson K.M."/>
            <person name="Ely B."/>
        </authorList>
    </citation>
    <scope>NUCLEOTIDE SEQUENCE [LARGE SCALE GENOMIC DNA]</scope>
</reference>
<organism evidence="1 2">
    <name type="scientific">Caulobacter phage CcrBL10</name>
    <dbReference type="NCBI Taxonomy" id="2283269"/>
    <lineage>
        <taxon>Viruses</taxon>
        <taxon>Duplodnaviria</taxon>
        <taxon>Heunggongvirae</taxon>
        <taxon>Uroviricota</taxon>
        <taxon>Caudoviricetes</taxon>
        <taxon>Jeanschmidtviridae</taxon>
        <taxon>Poindextervirus</taxon>
        <taxon>Poindextervirus BL10</taxon>
    </lineage>
</organism>
<accession>A0A385E9J5</accession>
<dbReference type="Proteomes" id="UP000258997">
    <property type="component" value="Segment"/>
</dbReference>
<name>A0A385E9J5_9CAUD</name>
<protein>
    <submittedName>
        <fullName evidence="1">Uncharacterized protein</fullName>
    </submittedName>
</protein>
<dbReference type="EMBL" id="MH588544">
    <property type="protein sequence ID" value="AXQ68340.1"/>
    <property type="molecule type" value="Genomic_DNA"/>
</dbReference>